<dbReference type="InterPro" id="IPR036249">
    <property type="entry name" value="Thioredoxin-like_sf"/>
</dbReference>
<keyword evidence="3" id="KW-1185">Reference proteome</keyword>
<evidence type="ECO:0000313" key="2">
    <source>
        <dbReference type="EMBL" id="TVO63838.1"/>
    </source>
</evidence>
<evidence type="ECO:0000259" key="1">
    <source>
        <dbReference type="SMART" id="SM01248"/>
    </source>
</evidence>
<organism evidence="2 3">
    <name type="scientific">Spiribacter aquaticus</name>
    <dbReference type="NCBI Taxonomy" id="1935996"/>
    <lineage>
        <taxon>Bacteria</taxon>
        <taxon>Pseudomonadati</taxon>
        <taxon>Pseudomonadota</taxon>
        <taxon>Gammaproteobacteria</taxon>
        <taxon>Chromatiales</taxon>
        <taxon>Ectothiorhodospiraceae</taxon>
        <taxon>Spiribacter</taxon>
    </lineage>
</organism>
<dbReference type="PANTHER" id="PTHR41709:SF2">
    <property type="entry name" value="CIRCADIAN CLOCK PROTEIN KAIB2"/>
    <property type="match status" value="1"/>
</dbReference>
<dbReference type="InterPro" id="IPR011649">
    <property type="entry name" value="KaiB_domain"/>
</dbReference>
<dbReference type="Pfam" id="PF07689">
    <property type="entry name" value="KaiB"/>
    <property type="match status" value="1"/>
</dbReference>
<name>A0A557RFA1_9GAMM</name>
<dbReference type="GO" id="GO:0048511">
    <property type="term" value="P:rhythmic process"/>
    <property type="evidence" value="ECO:0007669"/>
    <property type="project" value="InterPro"/>
</dbReference>
<proteinExistence type="predicted"/>
<dbReference type="RefSeq" id="WP_144348356.1">
    <property type="nucleotide sequence ID" value="NZ_VMKP01000004.1"/>
</dbReference>
<dbReference type="Gene3D" id="3.40.30.10">
    <property type="entry name" value="Glutaredoxin"/>
    <property type="match status" value="1"/>
</dbReference>
<dbReference type="SUPFAM" id="SSF52833">
    <property type="entry name" value="Thioredoxin-like"/>
    <property type="match status" value="1"/>
</dbReference>
<dbReference type="Proteomes" id="UP000316688">
    <property type="component" value="Unassembled WGS sequence"/>
</dbReference>
<evidence type="ECO:0000313" key="3">
    <source>
        <dbReference type="Proteomes" id="UP000316688"/>
    </source>
</evidence>
<dbReference type="SMART" id="SM01248">
    <property type="entry name" value="KaiB"/>
    <property type="match status" value="1"/>
</dbReference>
<reference evidence="2 3" key="1">
    <citation type="submission" date="2019-07" db="EMBL/GenBank/DDBJ databases">
        <title>Reclasification of Spiribacter aquaticus.</title>
        <authorList>
            <person name="Leon M.J."/>
            <person name="Sanchez-Porro C."/>
            <person name="Ventosa A."/>
        </authorList>
    </citation>
    <scope>NUCLEOTIDE SEQUENCE [LARGE SCALE GENOMIC DNA]</scope>
    <source>
        <strain evidence="2 3">SP30</strain>
    </source>
</reference>
<protein>
    <recommendedName>
        <fullName evidence="1">KaiB domain-containing protein</fullName>
    </recommendedName>
</protein>
<feature type="domain" description="KaiB" evidence="1">
    <location>
        <begin position="16"/>
        <end position="98"/>
    </location>
</feature>
<dbReference type="PANTHER" id="PTHR41709">
    <property type="entry name" value="KAIB-LIKE PROTEIN 1"/>
    <property type="match status" value="1"/>
</dbReference>
<dbReference type="InterPro" id="IPR039022">
    <property type="entry name" value="KaiB-like"/>
</dbReference>
<comment type="caution">
    <text evidence="2">The sequence shown here is derived from an EMBL/GenBank/DDBJ whole genome shotgun (WGS) entry which is preliminary data.</text>
</comment>
<accession>A0A557RFA1</accession>
<dbReference type="EMBL" id="VMKP01000004">
    <property type="protein sequence ID" value="TVO63838.1"/>
    <property type="molecule type" value="Genomic_DNA"/>
</dbReference>
<dbReference type="AlphaFoldDB" id="A0A557RFA1"/>
<sequence length="107" mass="11678">MTTETSTQHASTPVLILFVTGDAPRSRRARANLASMLERLGRSDLSPQEIDLLDQPQAGLSYAVFATPSLLKREPGRDGALLYGDLSDSDRLERFLADLLVHEAEPG</sequence>
<gene>
    <name evidence="2" type="ORF">FPL11_09290</name>
</gene>